<sequence length="507" mass="56105">MAADGRARWPARASMSEEAFARDLRTYQELLQAQSITCWHASEVRHPIHFFEQRVRCQHCGAERFRTTNKLACCRGGQLLLDARLPDGLLDLMTGTRTAAAPISAQACAQGISKCSRALNNKFRFAQMRLPKVHGKSQRPTPDSYQHLRITGIPYAQIENLHVMSSTRSFLDDPCERMGTWAKKAGPRRSDAVHEYDSDGDSEYEEEATPTVANATKWAPRPHITDVRVFEQIMLRESPLVETLVNHTINARDAFLVLRYEGTTSSVRAFTTLATAAVEQPREVAFSLLQDGSKVKLRSTHPMYPALMWPLFFPHGQPLPYRKDGRVLLYDVTASDRSTAALGALSGLGEETHSGRKECWSIAQMALALLYQPEKRASTDEVVRHVTESPYPCEAGASILRPFSKLELCGRLGDEVLLDMFLTAEDARLHYLSLPSVQKRITGQFQGAAETADDAEALSQGSYLPPSVQGAPRQLRECIANALAAVNDPPCEANLAAGHGPHSDPVQ</sequence>
<protein>
    <submittedName>
        <fullName evidence="1">Uncharacterized protein</fullName>
    </submittedName>
</protein>
<name>A0A7S2CJ29_9EUKA</name>
<proteinExistence type="predicted"/>
<organism evidence="1">
    <name type="scientific">Haptolina brevifila</name>
    <dbReference type="NCBI Taxonomy" id="156173"/>
    <lineage>
        <taxon>Eukaryota</taxon>
        <taxon>Haptista</taxon>
        <taxon>Haptophyta</taxon>
        <taxon>Prymnesiophyceae</taxon>
        <taxon>Prymnesiales</taxon>
        <taxon>Prymnesiaceae</taxon>
        <taxon>Haptolina</taxon>
    </lineage>
</organism>
<evidence type="ECO:0000313" key="1">
    <source>
        <dbReference type="EMBL" id="CAD9427391.1"/>
    </source>
</evidence>
<dbReference type="AlphaFoldDB" id="A0A7S2CJ29"/>
<dbReference type="EMBL" id="HBGU01017237">
    <property type="protein sequence ID" value="CAD9427391.1"/>
    <property type="molecule type" value="Transcribed_RNA"/>
</dbReference>
<reference evidence="1" key="1">
    <citation type="submission" date="2021-01" db="EMBL/GenBank/DDBJ databases">
        <authorList>
            <person name="Corre E."/>
            <person name="Pelletier E."/>
            <person name="Niang G."/>
            <person name="Scheremetjew M."/>
            <person name="Finn R."/>
            <person name="Kale V."/>
            <person name="Holt S."/>
            <person name="Cochrane G."/>
            <person name="Meng A."/>
            <person name="Brown T."/>
            <person name="Cohen L."/>
        </authorList>
    </citation>
    <scope>NUCLEOTIDE SEQUENCE</scope>
    <source>
        <strain evidence="1">UTEX LB 985</strain>
    </source>
</reference>
<accession>A0A7S2CJ29</accession>
<gene>
    <name evidence="1" type="ORF">CBRE1094_LOCUS9337</name>
</gene>